<reference evidence="1" key="1">
    <citation type="submission" date="2020-03" db="EMBL/GenBank/DDBJ databases">
        <title>Draft Genome Sequence of Cylindrodendrum hubeiense.</title>
        <authorList>
            <person name="Buettner E."/>
            <person name="Kellner H."/>
        </authorList>
    </citation>
    <scope>NUCLEOTIDE SEQUENCE</scope>
    <source>
        <strain evidence="1">IHI 201604</strain>
    </source>
</reference>
<dbReference type="Proteomes" id="UP000722485">
    <property type="component" value="Unassembled WGS sequence"/>
</dbReference>
<sequence>MLRQVPPSQCKQGTSGDGIVQLGVRSIGRQDFRTTVVVCRLSPRWTAGPLASLLPAAQNVTATGQYFGGVELPGVERGIWAGDKHCCRVCEEKKRARQYVHQGSGRVQGWTRRATERRHRDASSLHQTVAVPGGHIPIESVANYDGNILLENSRAHEIDELCERLWNDRHNVQVITLHHLCLPRGIYAIIAPKSEWLVGDWNICMRIQVHDPAFDVPREILVKILVPACFGESTNPGTVEEKIRVTVGSYTWYQAHCPTIPVPHLYGFGLPNGLQFTHVAQTEAKSHLAYEVLNESVAGGNCDALVSNYIADECGNKMPADTGYMIFEYIEGANIQKLSDTWDLYADDSVRQATLRLSIARLMISLASAPKSKIGSFAFSDNSLVTLTNRPLCNASLKMERSGVPRVTEQGTTYNSTKAFVADMLKLHDSRISKQPDAIKNAEKCREQMGFRALLRGLAQHFIRHDLGDGVFVAQLLDLDINHIAVDSAWNITYLFDLESICVLPVEALQEPEWLCGLLVEEGPNQLTYEQAREGFMDAFEELESDMKPKTTNTISLTQTMEEMWQGRGFWFFVSLLSPHGMYDLVYPKLRARFMQLSVQEIEEVSVSLWGHDPERVVTKITNGHKKYLDKVHAAFSSETTDTSN</sequence>
<keyword evidence="2" id="KW-1185">Reference proteome</keyword>
<name>A0A9P5GX22_9HYPO</name>
<proteinExistence type="predicted"/>
<gene>
    <name evidence="1" type="ORF">G7Z17_g12776</name>
</gene>
<dbReference type="OrthoDB" id="3645574at2759"/>
<evidence type="ECO:0008006" key="3">
    <source>
        <dbReference type="Google" id="ProtNLM"/>
    </source>
</evidence>
<dbReference type="PANTHER" id="PTHR21310:SF37">
    <property type="entry name" value="AMINOGLYCOSIDE PHOSPHOTRANSFERASE DOMAIN-CONTAINING PROTEIN"/>
    <property type="match status" value="1"/>
</dbReference>
<dbReference type="InterPro" id="IPR051678">
    <property type="entry name" value="AGP_Transferase"/>
</dbReference>
<organism evidence="1 2">
    <name type="scientific">Cylindrodendrum hubeiense</name>
    <dbReference type="NCBI Taxonomy" id="595255"/>
    <lineage>
        <taxon>Eukaryota</taxon>
        <taxon>Fungi</taxon>
        <taxon>Dikarya</taxon>
        <taxon>Ascomycota</taxon>
        <taxon>Pezizomycotina</taxon>
        <taxon>Sordariomycetes</taxon>
        <taxon>Hypocreomycetidae</taxon>
        <taxon>Hypocreales</taxon>
        <taxon>Nectriaceae</taxon>
        <taxon>Cylindrodendrum</taxon>
    </lineage>
</organism>
<protein>
    <recommendedName>
        <fullName evidence="3">Aminoglycoside phosphotransferase domain-containing protein</fullName>
    </recommendedName>
</protein>
<dbReference type="PANTHER" id="PTHR21310">
    <property type="entry name" value="AMINOGLYCOSIDE PHOSPHOTRANSFERASE-RELATED-RELATED"/>
    <property type="match status" value="1"/>
</dbReference>
<accession>A0A9P5GX22</accession>
<dbReference type="EMBL" id="JAANBB010000621">
    <property type="protein sequence ID" value="KAF7537807.1"/>
    <property type="molecule type" value="Genomic_DNA"/>
</dbReference>
<evidence type="ECO:0000313" key="1">
    <source>
        <dbReference type="EMBL" id="KAF7537807.1"/>
    </source>
</evidence>
<evidence type="ECO:0000313" key="2">
    <source>
        <dbReference type="Proteomes" id="UP000722485"/>
    </source>
</evidence>
<dbReference type="AlphaFoldDB" id="A0A9P5GX22"/>
<comment type="caution">
    <text evidence="1">The sequence shown here is derived from an EMBL/GenBank/DDBJ whole genome shotgun (WGS) entry which is preliminary data.</text>
</comment>